<keyword evidence="3" id="KW-1185">Reference proteome</keyword>
<comment type="caution">
    <text evidence="2">The sequence shown here is derived from an EMBL/GenBank/DDBJ whole genome shotgun (WGS) entry which is preliminary data.</text>
</comment>
<keyword evidence="1" id="KW-0812">Transmembrane</keyword>
<name>A0ABT2MXT1_9CYAN</name>
<gene>
    <name evidence="2" type="ORF">NG799_24940</name>
</gene>
<proteinExistence type="predicted"/>
<evidence type="ECO:0000256" key="1">
    <source>
        <dbReference type="SAM" id="Phobius"/>
    </source>
</evidence>
<feature type="transmembrane region" description="Helical" evidence="1">
    <location>
        <begin position="37"/>
        <end position="62"/>
    </location>
</feature>
<keyword evidence="1" id="KW-1133">Transmembrane helix</keyword>
<protein>
    <submittedName>
        <fullName evidence="2">Uncharacterized protein</fullName>
    </submittedName>
</protein>
<accession>A0ABT2MXT1</accession>
<organism evidence="2 3">
    <name type="scientific">Laspinema palackyanum D2a</name>
    <dbReference type="NCBI Taxonomy" id="2953684"/>
    <lineage>
        <taxon>Bacteria</taxon>
        <taxon>Bacillati</taxon>
        <taxon>Cyanobacteriota</taxon>
        <taxon>Cyanophyceae</taxon>
        <taxon>Oscillatoriophycideae</taxon>
        <taxon>Oscillatoriales</taxon>
        <taxon>Laspinemataceae</taxon>
        <taxon>Laspinema</taxon>
        <taxon>Laspinema palackyanum</taxon>
    </lineage>
</organism>
<dbReference type="RefSeq" id="WP_368009018.1">
    <property type="nucleotide sequence ID" value="NZ_JAMXFF010000054.1"/>
</dbReference>
<dbReference type="EMBL" id="JAMXFF010000054">
    <property type="protein sequence ID" value="MCT7969563.1"/>
    <property type="molecule type" value="Genomic_DNA"/>
</dbReference>
<sequence length="70" mass="7579">MKLRNRLFFTQLPQILSGMMSKKVDPKFLLELLNIASAIITLSAVSPLAGFAALGVAVYCLISNGKDNKP</sequence>
<keyword evidence="1" id="KW-0472">Membrane</keyword>
<reference evidence="2 3" key="1">
    <citation type="journal article" date="2022" name="Front. Microbiol.">
        <title>High genomic differentiation and limited gene flow indicate recent cryptic speciation within the genus Laspinema (cyanobacteria).</title>
        <authorList>
            <person name="Stanojkovic A."/>
            <person name="Skoupy S."/>
            <person name="Skaloud P."/>
            <person name="Dvorak P."/>
        </authorList>
    </citation>
    <scope>NUCLEOTIDE SEQUENCE [LARGE SCALE GENOMIC DNA]</scope>
    <source>
        <strain evidence="2 3">D2a</strain>
    </source>
</reference>
<evidence type="ECO:0000313" key="2">
    <source>
        <dbReference type="EMBL" id="MCT7969563.1"/>
    </source>
</evidence>
<evidence type="ECO:0000313" key="3">
    <source>
        <dbReference type="Proteomes" id="UP001525890"/>
    </source>
</evidence>
<dbReference type="Proteomes" id="UP001525890">
    <property type="component" value="Unassembled WGS sequence"/>
</dbReference>